<feature type="compositionally biased region" description="Basic and acidic residues" evidence="1">
    <location>
        <begin position="937"/>
        <end position="968"/>
    </location>
</feature>
<dbReference type="EMBL" id="CM003157">
    <property type="protein sequence ID" value="KIS66602.1"/>
    <property type="molecule type" value="Genomic_DNA"/>
</dbReference>
<feature type="compositionally biased region" description="Basic and acidic residues" evidence="1">
    <location>
        <begin position="185"/>
        <end position="194"/>
    </location>
</feature>
<feature type="compositionally biased region" description="Polar residues" evidence="1">
    <location>
        <begin position="551"/>
        <end position="560"/>
    </location>
</feature>
<feature type="region of interest" description="Disordered" evidence="1">
    <location>
        <begin position="19"/>
        <end position="131"/>
    </location>
</feature>
<feature type="region of interest" description="Disordered" evidence="1">
    <location>
        <begin position="167"/>
        <end position="224"/>
    </location>
</feature>
<evidence type="ECO:0000313" key="2">
    <source>
        <dbReference type="EMBL" id="KIS66602.1"/>
    </source>
</evidence>
<dbReference type="VEuPathDB" id="FungiDB:UMAG_05591"/>
<proteinExistence type="predicted"/>
<dbReference type="GeneID" id="23565441"/>
<feature type="compositionally biased region" description="Basic and acidic residues" evidence="1">
    <location>
        <begin position="53"/>
        <end position="67"/>
    </location>
</feature>
<keyword evidence="3" id="KW-1185">Reference proteome</keyword>
<sequence>MVVVVTHLPSVPGQPGYGPSFFAPNNTTEVVSGDRSEDTMTQGRATMSTTEQKLGDSDPQIERDKDTFCFNEKGSDSQESDSVSLGDMPSLKGLPQLSADECASEAQQPGSPTTRQETRTNLASDTPDLLSVQSNRSSSLLKSAGLDGKKAVLVGLTVLSATDKIATSDEAASPASSSADAPGSHYDEDEHEGRNLSMLGSKLEEVQQDQPSEASPDQQDVDDHASVGAQGVAEAELADDQSAQPKKETGNFQLVSALPMQSKQHVTIQESNKKIDGSGLSEPVDSLSSGEIGEIEHKAAITTQSGDVHVTAMAINPAASSVQLSTASKSSLEQPHSPKSFTRSAETNENTGNSSKRQKKEDCTSTHEHPVPLDVQIAAAPEKKRPTKKMAKSIAKPRKDPNVRSHKTTTQPSFELETGEQGPVGPDNIFNHPEHQIALPARQEMKIRPKPPRKSTERSRKQQTQVSGAVEQEGHPSQESVEFSGVNVTAIGSLLSNDATIGTVSEQTLVPAKPELNIIKQGKAKYKESRKAKVKTKLVTPDPDQRVAPSFVSSSDPITTRRSKPAMKRATVKSAKGRIAQLRPAQADDAVSELELDSVRRSSSSMSLHAGTGYRPDEEPSTGSLLHLAVAQTEYAGSRLHYGESSFAGQQQPSTAPSQSVHPPCQSGDTDHHIVLTIAPPHYPAQAYFSTRAEMLQQYNRGLSSLSSATSKVESERQWSSEPSVAVPDSSSSTAYGAIHEATSLTTVAIATESATGDEVSDTVSLSPFESFHKQEPDPRVFPPGWRFPKFDVIDPELLMTTMRDSTVWTFWDCYLPLGCRDQDMVMLSNDNVAFPCAAWNPCLFSVMLERVIKNPSRIVTQILQRGVEENRKKLGYKPLPCVWIDENWRATNLLLSFLHPIPSMFLPDYATCRIVLDLGARYGVERATLAATQRMHQLDKGDRPEKDKGKGRAREEDIEADLVRRVA</sequence>
<dbReference type="AlphaFoldDB" id="A0A0D1BXF8"/>
<feature type="region of interest" description="Disordered" evidence="1">
    <location>
        <begin position="935"/>
        <end position="968"/>
    </location>
</feature>
<dbReference type="KEGG" id="uma:UMAG_05591"/>
<feature type="compositionally biased region" description="Polar residues" evidence="1">
    <location>
        <begin position="647"/>
        <end position="661"/>
    </location>
</feature>
<protein>
    <submittedName>
        <fullName evidence="2">Uncharacterized protein</fullName>
    </submittedName>
</protein>
<organism evidence="2 3">
    <name type="scientific">Mycosarcoma maydis</name>
    <name type="common">Corn smut fungus</name>
    <name type="synonym">Ustilago maydis</name>
    <dbReference type="NCBI Taxonomy" id="5270"/>
    <lineage>
        <taxon>Eukaryota</taxon>
        <taxon>Fungi</taxon>
        <taxon>Dikarya</taxon>
        <taxon>Basidiomycota</taxon>
        <taxon>Ustilaginomycotina</taxon>
        <taxon>Ustilaginomycetes</taxon>
        <taxon>Ustilaginales</taxon>
        <taxon>Ustilaginaceae</taxon>
        <taxon>Mycosarcoma</taxon>
    </lineage>
</organism>
<feature type="compositionally biased region" description="Polar residues" evidence="1">
    <location>
        <begin position="326"/>
        <end position="355"/>
    </location>
</feature>
<feature type="region of interest" description="Disordered" evidence="1">
    <location>
        <begin position="645"/>
        <end position="671"/>
    </location>
</feature>
<feature type="region of interest" description="Disordered" evidence="1">
    <location>
        <begin position="599"/>
        <end position="621"/>
    </location>
</feature>
<dbReference type="OrthoDB" id="2554060at2759"/>
<evidence type="ECO:0000313" key="3">
    <source>
        <dbReference type="Proteomes" id="UP000000561"/>
    </source>
</evidence>
<feature type="compositionally biased region" description="Basic and acidic residues" evidence="1">
    <location>
        <begin position="359"/>
        <end position="371"/>
    </location>
</feature>
<feature type="compositionally biased region" description="Polar residues" evidence="1">
    <location>
        <begin position="105"/>
        <end position="124"/>
    </location>
</feature>
<feature type="compositionally biased region" description="Polar residues" evidence="1">
    <location>
        <begin position="39"/>
        <end position="52"/>
    </location>
</feature>
<evidence type="ECO:0000256" key="1">
    <source>
        <dbReference type="SAM" id="MobiDB-lite"/>
    </source>
</evidence>
<feature type="region of interest" description="Disordered" evidence="1">
    <location>
        <begin position="326"/>
        <end position="422"/>
    </location>
</feature>
<dbReference type="eggNOG" id="ENOG502RCJP">
    <property type="taxonomic scope" value="Eukaryota"/>
</dbReference>
<reference evidence="2 3" key="1">
    <citation type="journal article" date="2006" name="Nature">
        <title>Insights from the genome of the biotrophic fungal plant pathogen Ustilago maydis.</title>
        <authorList>
            <person name="Kamper J."/>
            <person name="Kahmann R."/>
            <person name="Bolker M."/>
            <person name="Ma L.J."/>
            <person name="Brefort T."/>
            <person name="Saville B.J."/>
            <person name="Banuett F."/>
            <person name="Kronstad J.W."/>
            <person name="Gold S.E."/>
            <person name="Muller O."/>
            <person name="Perlin M.H."/>
            <person name="Wosten H.A."/>
            <person name="de Vries R."/>
            <person name="Ruiz-Herrera J."/>
            <person name="Reynaga-Pena C.G."/>
            <person name="Snetselaar K."/>
            <person name="McCann M."/>
            <person name="Perez-Martin J."/>
            <person name="Feldbrugge M."/>
            <person name="Basse C.W."/>
            <person name="Steinberg G."/>
            <person name="Ibeas J.I."/>
            <person name="Holloman W."/>
            <person name="Guzman P."/>
            <person name="Farman M."/>
            <person name="Stajich J.E."/>
            <person name="Sentandreu R."/>
            <person name="Gonzalez-Prieto J.M."/>
            <person name="Kennell J.C."/>
            <person name="Molina L."/>
            <person name="Schirawski J."/>
            <person name="Mendoza-Mendoza A."/>
            <person name="Greilinger D."/>
            <person name="Munch K."/>
            <person name="Rossel N."/>
            <person name="Scherer M."/>
            <person name="Vranes M."/>
            <person name="Ladendorf O."/>
            <person name="Vincon V."/>
            <person name="Fuchs U."/>
            <person name="Sandrock B."/>
            <person name="Meng S."/>
            <person name="Ho E.C."/>
            <person name="Cahill M.J."/>
            <person name="Boyce K.J."/>
            <person name="Klose J."/>
            <person name="Klosterman S.J."/>
            <person name="Deelstra H.J."/>
            <person name="Ortiz-Castellanos L."/>
            <person name="Li W."/>
            <person name="Sanchez-Alonso P."/>
            <person name="Schreier P.H."/>
            <person name="Hauser-Hahn I."/>
            <person name="Vaupel M."/>
            <person name="Koopmann E."/>
            <person name="Friedrich G."/>
            <person name="Voss H."/>
            <person name="Schluter T."/>
            <person name="Margolis J."/>
            <person name="Platt D."/>
            <person name="Swimmer C."/>
            <person name="Gnirke A."/>
            <person name="Chen F."/>
            <person name="Vysotskaia V."/>
            <person name="Mannhaupt G."/>
            <person name="Guldener U."/>
            <person name="Munsterkotter M."/>
            <person name="Haase D."/>
            <person name="Oesterheld M."/>
            <person name="Mewes H.W."/>
            <person name="Mauceli E.W."/>
            <person name="DeCaprio D."/>
            <person name="Wade C.M."/>
            <person name="Butler J."/>
            <person name="Young S."/>
            <person name="Jaffe D.B."/>
            <person name="Calvo S."/>
            <person name="Nusbaum C."/>
            <person name="Galagan J."/>
            <person name="Birren B.W."/>
        </authorList>
    </citation>
    <scope>NUCLEOTIDE SEQUENCE [LARGE SCALE GENOMIC DNA]</scope>
    <source>
        <strain evidence="3">DSM 14603 / FGSC 9021 / UM521</strain>
    </source>
</reference>
<accession>A0A0D1BXF8</accession>
<name>A0A0D1BXF8_MYCMD</name>
<dbReference type="RefSeq" id="XP_011391892.1">
    <property type="nucleotide sequence ID" value="XM_011393590.1"/>
</dbReference>
<gene>
    <name evidence="2" type="ORF">UMAG_05591</name>
</gene>
<feature type="compositionally biased region" description="Polar residues" evidence="1">
    <location>
        <begin position="208"/>
        <end position="218"/>
    </location>
</feature>
<feature type="region of interest" description="Disordered" evidence="1">
    <location>
        <begin position="535"/>
        <end position="567"/>
    </location>
</feature>
<dbReference type="Proteomes" id="UP000000561">
    <property type="component" value="Chromosome 18"/>
</dbReference>
<feature type="compositionally biased region" description="Low complexity" evidence="1">
    <location>
        <begin position="168"/>
        <end position="184"/>
    </location>
</feature>
<dbReference type="InParanoid" id="A0A0D1BXF8"/>
<feature type="region of interest" description="Disordered" evidence="1">
    <location>
        <begin position="438"/>
        <end position="480"/>
    </location>
</feature>